<organism evidence="2">
    <name type="scientific">Arundo donax</name>
    <name type="common">Giant reed</name>
    <name type="synonym">Donax arundinaceus</name>
    <dbReference type="NCBI Taxonomy" id="35708"/>
    <lineage>
        <taxon>Eukaryota</taxon>
        <taxon>Viridiplantae</taxon>
        <taxon>Streptophyta</taxon>
        <taxon>Embryophyta</taxon>
        <taxon>Tracheophyta</taxon>
        <taxon>Spermatophyta</taxon>
        <taxon>Magnoliopsida</taxon>
        <taxon>Liliopsida</taxon>
        <taxon>Poales</taxon>
        <taxon>Poaceae</taxon>
        <taxon>PACMAD clade</taxon>
        <taxon>Arundinoideae</taxon>
        <taxon>Arundineae</taxon>
        <taxon>Arundo</taxon>
    </lineage>
</organism>
<reference evidence="2" key="2">
    <citation type="journal article" date="2015" name="Data Brief">
        <title>Shoot transcriptome of the giant reed, Arundo donax.</title>
        <authorList>
            <person name="Barrero R.A."/>
            <person name="Guerrero F.D."/>
            <person name="Moolhuijzen P."/>
            <person name="Goolsby J.A."/>
            <person name="Tidwell J."/>
            <person name="Bellgard S.E."/>
            <person name="Bellgard M.I."/>
        </authorList>
    </citation>
    <scope>NUCLEOTIDE SEQUENCE</scope>
    <source>
        <tissue evidence="2">Shoot tissue taken approximately 20 cm above the soil surface</tissue>
    </source>
</reference>
<dbReference type="EMBL" id="GBRH01268853">
    <property type="protein sequence ID" value="JAD29042.1"/>
    <property type="molecule type" value="Transcribed_RNA"/>
</dbReference>
<feature type="region of interest" description="Disordered" evidence="1">
    <location>
        <begin position="1"/>
        <end position="24"/>
    </location>
</feature>
<accession>A0A0A8Z2G9</accession>
<protein>
    <submittedName>
        <fullName evidence="2">Uncharacterized protein</fullName>
    </submittedName>
</protein>
<proteinExistence type="predicted"/>
<name>A0A0A8Z2G9_ARUDO</name>
<evidence type="ECO:0000256" key="1">
    <source>
        <dbReference type="SAM" id="MobiDB-lite"/>
    </source>
</evidence>
<sequence>MYADHTKNLSTPESMHRRNSAKTTRVTWSMKLNSTSTWIPHAFHACVRTSAPAMAIVRVGGPGLNDQHK</sequence>
<evidence type="ECO:0000313" key="2">
    <source>
        <dbReference type="EMBL" id="JAD29042.1"/>
    </source>
</evidence>
<reference evidence="2" key="1">
    <citation type="submission" date="2014-09" db="EMBL/GenBank/DDBJ databases">
        <authorList>
            <person name="Magalhaes I.L.F."/>
            <person name="Oliveira U."/>
            <person name="Santos F.R."/>
            <person name="Vidigal T.H.D.A."/>
            <person name="Brescovit A.D."/>
            <person name="Santos A.J."/>
        </authorList>
    </citation>
    <scope>NUCLEOTIDE SEQUENCE</scope>
    <source>
        <tissue evidence="2">Shoot tissue taken approximately 20 cm above the soil surface</tissue>
    </source>
</reference>
<dbReference type="AlphaFoldDB" id="A0A0A8Z2G9"/>